<gene>
    <name evidence="1" type="ORF">BECKMB1821G_GA0114241_10123</name>
    <name evidence="3" type="ORF">BECKMB1821H_GA0114242_102530</name>
    <name evidence="2" type="ORF">BECKMB1821I_GA0114274_102431</name>
</gene>
<dbReference type="AlphaFoldDB" id="A0A451BBB0"/>
<sequence>MKETDNYQKWVEWGDQDQVYIGKCPDLITGIHGDDPVALYAELCEVVSDVLSHLHAEGCPVLPPRVRPMPNVA</sequence>
<dbReference type="SUPFAM" id="SSF143100">
    <property type="entry name" value="TTHA1013/TTHA0281-like"/>
    <property type="match status" value="1"/>
</dbReference>
<organism evidence="3">
    <name type="scientific">Candidatus Kentrum sp. MB</name>
    <dbReference type="NCBI Taxonomy" id="2138164"/>
    <lineage>
        <taxon>Bacteria</taxon>
        <taxon>Pseudomonadati</taxon>
        <taxon>Pseudomonadota</taxon>
        <taxon>Gammaproteobacteria</taxon>
        <taxon>Candidatus Kentrum</taxon>
    </lineage>
</organism>
<evidence type="ECO:0000313" key="1">
    <source>
        <dbReference type="EMBL" id="VFK25221.1"/>
    </source>
</evidence>
<evidence type="ECO:0008006" key="4">
    <source>
        <dbReference type="Google" id="ProtNLM"/>
    </source>
</evidence>
<evidence type="ECO:0000313" key="3">
    <source>
        <dbReference type="EMBL" id="VFK75554.1"/>
    </source>
</evidence>
<protein>
    <recommendedName>
        <fullName evidence="4">Pilus assembly protein HicB</fullName>
    </recommendedName>
</protein>
<evidence type="ECO:0000313" key="2">
    <source>
        <dbReference type="EMBL" id="VFK31538.1"/>
    </source>
</evidence>
<name>A0A451BBB0_9GAMM</name>
<dbReference type="InterPro" id="IPR035069">
    <property type="entry name" value="TTHA1013/TTHA0281-like"/>
</dbReference>
<proteinExistence type="predicted"/>
<dbReference type="EMBL" id="CAADFO010000012">
    <property type="protein sequence ID" value="VFK25221.1"/>
    <property type="molecule type" value="Genomic_DNA"/>
</dbReference>
<accession>A0A451BBB0</accession>
<dbReference type="EMBL" id="CAADGH010000025">
    <property type="protein sequence ID" value="VFK75554.1"/>
    <property type="molecule type" value="Genomic_DNA"/>
</dbReference>
<dbReference type="EMBL" id="CAADFQ010000024">
    <property type="protein sequence ID" value="VFK31538.1"/>
    <property type="molecule type" value="Genomic_DNA"/>
</dbReference>
<reference evidence="3" key="1">
    <citation type="submission" date="2019-02" db="EMBL/GenBank/DDBJ databases">
        <authorList>
            <person name="Gruber-Vodicka R. H."/>
            <person name="Seah K. B. B."/>
        </authorList>
    </citation>
    <scope>NUCLEOTIDE SEQUENCE</scope>
    <source>
        <strain evidence="1">BECK_BZ197</strain>
        <strain evidence="3">BECK_BZ198</strain>
        <strain evidence="2">BECK_BZ199</strain>
    </source>
</reference>